<dbReference type="Gene3D" id="1.10.10.10">
    <property type="entry name" value="Winged helix-like DNA-binding domain superfamily/Winged helix DNA-binding domain"/>
    <property type="match status" value="1"/>
</dbReference>
<dbReference type="AlphaFoldDB" id="A0A5C5C7I4"/>
<dbReference type="InterPro" id="IPR036388">
    <property type="entry name" value="WH-like_DNA-bd_sf"/>
</dbReference>
<dbReference type="RefSeq" id="WP_013978971.1">
    <property type="nucleotide sequence ID" value="NZ_VEVP01000004.1"/>
</dbReference>
<feature type="region of interest" description="Disordered" evidence="1">
    <location>
        <begin position="104"/>
        <end position="123"/>
    </location>
</feature>
<protein>
    <submittedName>
        <fullName evidence="2">Transcriptional regulator</fullName>
    </submittedName>
</protein>
<proteinExistence type="predicted"/>
<accession>A0A5C5C7I4</accession>
<sequence>MAERSDEAFIIVREFMTRGLGLTGLPLLVYARIYGFCESGSPYFESKAHLGKILGVDTRSVVRAVRKLEEAGLVFEVGRQELSKGRETKVYRIDFEAARRAKGAIEGAGQSTHGEMPSDDRGPRPCRLLHDQTPCRPLTPCQLITKTENKDYR</sequence>
<dbReference type="Proteomes" id="UP000312594">
    <property type="component" value="Unassembled WGS sequence"/>
</dbReference>
<dbReference type="InterPro" id="IPR036390">
    <property type="entry name" value="WH_DNA-bd_sf"/>
</dbReference>
<evidence type="ECO:0000256" key="1">
    <source>
        <dbReference type="SAM" id="MobiDB-lite"/>
    </source>
</evidence>
<gene>
    <name evidence="2" type="ORF">FIC87_03060</name>
</gene>
<reference evidence="2 3" key="1">
    <citation type="journal article" date="2005" name="Appl. Environ. Microbiol.">
        <title>Intestinal bacterial communities that produce active estrogen-like compounds enterodiol and enterolactone in humans.</title>
        <authorList>
            <person name="Clavel T."/>
            <person name="Henderson G."/>
            <person name="Alpert C.A."/>
            <person name="Philippe C."/>
            <person name="Rigottier-Gois L."/>
            <person name="Dore J."/>
            <person name="Blaut M."/>
        </authorList>
    </citation>
    <scope>NUCLEOTIDE SEQUENCE [LARGE SCALE GENOMIC DNA]</scope>
    <source>
        <strain evidence="2 3">SECO-MT75m2</strain>
    </source>
</reference>
<comment type="caution">
    <text evidence="2">The sequence shown here is derived from an EMBL/GenBank/DDBJ whole genome shotgun (WGS) entry which is preliminary data.</text>
</comment>
<evidence type="ECO:0000313" key="2">
    <source>
        <dbReference type="EMBL" id="TNU94855.1"/>
    </source>
</evidence>
<name>A0A5C5C7I4_EGGLN</name>
<dbReference type="SUPFAM" id="SSF46785">
    <property type="entry name" value="Winged helix' DNA-binding domain"/>
    <property type="match status" value="1"/>
</dbReference>
<dbReference type="EMBL" id="VEVP01000004">
    <property type="protein sequence ID" value="TNU94855.1"/>
    <property type="molecule type" value="Genomic_DNA"/>
</dbReference>
<organism evidence="2 3">
    <name type="scientific">Eggerthella lenta</name>
    <name type="common">Eubacterium lentum</name>
    <dbReference type="NCBI Taxonomy" id="84112"/>
    <lineage>
        <taxon>Bacteria</taxon>
        <taxon>Bacillati</taxon>
        <taxon>Actinomycetota</taxon>
        <taxon>Coriobacteriia</taxon>
        <taxon>Eggerthellales</taxon>
        <taxon>Eggerthellaceae</taxon>
        <taxon>Eggerthella</taxon>
    </lineage>
</organism>
<evidence type="ECO:0000313" key="3">
    <source>
        <dbReference type="Proteomes" id="UP000312594"/>
    </source>
</evidence>